<evidence type="ECO:0000313" key="1">
    <source>
        <dbReference type="EMBL" id="KAK3721248.1"/>
    </source>
</evidence>
<evidence type="ECO:0000313" key="2">
    <source>
        <dbReference type="Proteomes" id="UP001283361"/>
    </source>
</evidence>
<keyword evidence="2" id="KW-1185">Reference proteome</keyword>
<reference evidence="1" key="1">
    <citation type="journal article" date="2023" name="G3 (Bethesda)">
        <title>A reference genome for the long-term kleptoplast-retaining sea slug Elysia crispata morphotype clarki.</title>
        <authorList>
            <person name="Eastman K.E."/>
            <person name="Pendleton A.L."/>
            <person name="Shaikh M.A."/>
            <person name="Suttiyut T."/>
            <person name="Ogas R."/>
            <person name="Tomko P."/>
            <person name="Gavelis G."/>
            <person name="Widhalm J.R."/>
            <person name="Wisecaver J.H."/>
        </authorList>
    </citation>
    <scope>NUCLEOTIDE SEQUENCE</scope>
    <source>
        <strain evidence="1">ECLA1</strain>
    </source>
</reference>
<sequence>MALELPTSYPFPAGSYLAQRLARSTRYPERLGFVSHFTCFHSERAAPIIMTRGTLTFWTQWGPQFRVAGEVSCPLPLLGTTDPWGRPAVEFMR</sequence>
<organism evidence="1 2">
    <name type="scientific">Elysia crispata</name>
    <name type="common">lettuce slug</name>
    <dbReference type="NCBI Taxonomy" id="231223"/>
    <lineage>
        <taxon>Eukaryota</taxon>
        <taxon>Metazoa</taxon>
        <taxon>Spiralia</taxon>
        <taxon>Lophotrochozoa</taxon>
        <taxon>Mollusca</taxon>
        <taxon>Gastropoda</taxon>
        <taxon>Heterobranchia</taxon>
        <taxon>Euthyneura</taxon>
        <taxon>Panpulmonata</taxon>
        <taxon>Sacoglossa</taxon>
        <taxon>Placobranchoidea</taxon>
        <taxon>Plakobranchidae</taxon>
        <taxon>Elysia</taxon>
    </lineage>
</organism>
<accession>A0AAE0XWY1</accession>
<dbReference type="AlphaFoldDB" id="A0AAE0XWY1"/>
<proteinExistence type="predicted"/>
<comment type="caution">
    <text evidence="1">The sequence shown here is derived from an EMBL/GenBank/DDBJ whole genome shotgun (WGS) entry which is preliminary data.</text>
</comment>
<gene>
    <name evidence="1" type="ORF">RRG08_044256</name>
</gene>
<dbReference type="Proteomes" id="UP001283361">
    <property type="component" value="Unassembled WGS sequence"/>
</dbReference>
<dbReference type="EMBL" id="JAWDGP010007400">
    <property type="protein sequence ID" value="KAK3721248.1"/>
    <property type="molecule type" value="Genomic_DNA"/>
</dbReference>
<name>A0AAE0XWY1_9GAST</name>
<protein>
    <submittedName>
        <fullName evidence="1">Uncharacterized protein</fullName>
    </submittedName>
</protein>